<proteinExistence type="predicted"/>
<comment type="caution">
    <text evidence="1">The sequence shown here is derived from an EMBL/GenBank/DDBJ whole genome shotgun (WGS) entry which is preliminary data.</text>
</comment>
<evidence type="ECO:0008006" key="3">
    <source>
        <dbReference type="Google" id="ProtNLM"/>
    </source>
</evidence>
<dbReference type="AlphaFoldDB" id="A0A0C1YLG2"/>
<protein>
    <recommendedName>
        <fullName evidence="3">STAS/SEC14 domain-containing protein</fullName>
    </recommendedName>
</protein>
<dbReference type="EMBL" id="JWJG01000028">
    <property type="protein sequence ID" value="KIF81312.1"/>
    <property type="molecule type" value="Genomic_DNA"/>
</dbReference>
<gene>
    <name evidence="1" type="ORF">TSA66_11530</name>
</gene>
<dbReference type="STRING" id="709839.TSA66_11530"/>
<evidence type="ECO:0000313" key="2">
    <source>
        <dbReference type="Proteomes" id="UP000031572"/>
    </source>
</evidence>
<evidence type="ECO:0000313" key="1">
    <source>
        <dbReference type="EMBL" id="KIF81312.1"/>
    </source>
</evidence>
<keyword evidence="2" id="KW-1185">Reference proteome</keyword>
<reference evidence="1 2" key="1">
    <citation type="submission" date="2014-12" db="EMBL/GenBank/DDBJ databases">
        <title>Denitrispirillum autotrophicum gen. nov., sp. nov., Denitrifying, Facultatively Autotrophic Bacteria Isolated from Rice Paddy Soil.</title>
        <authorList>
            <person name="Ishii S."/>
            <person name="Ashida N."/>
            <person name="Ohno H."/>
            <person name="Otsuka S."/>
            <person name="Yokota A."/>
            <person name="Senoo K."/>
        </authorList>
    </citation>
    <scope>NUCLEOTIDE SEQUENCE [LARGE SCALE GENOMIC DNA]</scope>
    <source>
        <strain evidence="1 2">TSA66</strain>
    </source>
</reference>
<organism evidence="1 2">
    <name type="scientific">Noviherbaspirillum autotrophicum</name>
    <dbReference type="NCBI Taxonomy" id="709839"/>
    <lineage>
        <taxon>Bacteria</taxon>
        <taxon>Pseudomonadati</taxon>
        <taxon>Pseudomonadota</taxon>
        <taxon>Betaproteobacteria</taxon>
        <taxon>Burkholderiales</taxon>
        <taxon>Oxalobacteraceae</taxon>
        <taxon>Noviherbaspirillum</taxon>
    </lineage>
</organism>
<dbReference type="Proteomes" id="UP000031572">
    <property type="component" value="Unassembled WGS sequence"/>
</dbReference>
<accession>A0A0C1YLG2</accession>
<name>A0A0C1YLG2_9BURK</name>
<sequence length="151" mass="17322">MLNHCSDTSGKLTDEIQLVNHPSFDLSFVEHGNYVRIQWKGRQTLSTIQEGCKHLHKLLLEYEADKVLNDGRYVVGSWATSVPWIVYRFLPLARRAGMRMAAHVLAHERHSKLSAHAVRLVTDFCEWNIELFQTIDTAEAWLTRQSCGKSS</sequence>